<dbReference type="PROSITE" id="PS00585">
    <property type="entry name" value="RIBOSOMAL_S5"/>
    <property type="match status" value="1"/>
</dbReference>
<dbReference type="FunFam" id="3.30.230.10:FF:000004">
    <property type="entry name" value="40S ribosomal protein S2"/>
    <property type="match status" value="1"/>
</dbReference>
<dbReference type="Gene3D" id="3.30.230.10">
    <property type="match status" value="1"/>
</dbReference>
<dbReference type="InterPro" id="IPR005324">
    <property type="entry name" value="Ribosomal_uS5_C"/>
</dbReference>
<accession>A0A437ANY0</accession>
<evidence type="ECO:0000256" key="3">
    <source>
        <dbReference type="ARBA" id="ARBA00023274"/>
    </source>
</evidence>
<gene>
    <name evidence="9" type="ORF">TUBRATIS_005980</name>
</gene>
<evidence type="ECO:0000313" key="10">
    <source>
        <dbReference type="Proteomes" id="UP000282876"/>
    </source>
</evidence>
<evidence type="ECO:0000313" key="9">
    <source>
        <dbReference type="EMBL" id="RVD92880.1"/>
    </source>
</evidence>
<keyword evidence="3 6" id="KW-0687">Ribonucleoprotein</keyword>
<dbReference type="GO" id="GO:0006412">
    <property type="term" value="P:translation"/>
    <property type="evidence" value="ECO:0007669"/>
    <property type="project" value="InterPro"/>
</dbReference>
<dbReference type="GO" id="GO:0022627">
    <property type="term" value="C:cytosolic small ribosomal subunit"/>
    <property type="evidence" value="ECO:0007669"/>
    <property type="project" value="TreeGrafter"/>
</dbReference>
<evidence type="ECO:0000256" key="7">
    <source>
        <dbReference type="RuleBase" id="RU003823"/>
    </source>
</evidence>
<evidence type="ECO:0000256" key="1">
    <source>
        <dbReference type="ARBA" id="ARBA00008945"/>
    </source>
</evidence>
<dbReference type="Gene3D" id="3.30.160.20">
    <property type="match status" value="1"/>
</dbReference>
<dbReference type="Proteomes" id="UP000282876">
    <property type="component" value="Unassembled WGS sequence"/>
</dbReference>
<evidence type="ECO:0000256" key="2">
    <source>
        <dbReference type="ARBA" id="ARBA00022980"/>
    </source>
</evidence>
<dbReference type="Pfam" id="PF03719">
    <property type="entry name" value="Ribosomal_S5_C"/>
    <property type="match status" value="1"/>
</dbReference>
<dbReference type="InterPro" id="IPR014721">
    <property type="entry name" value="Ribsml_uS5_D2-typ_fold_subgr"/>
</dbReference>
<evidence type="ECO:0000256" key="4">
    <source>
        <dbReference type="ARBA" id="ARBA00035255"/>
    </source>
</evidence>
<sequence length="239" mass="25996">MQSRRQSGGKEADQQEWIPTTDLGVLVKLNKVTMEDIARFSLRIKEPGIVDHLFKGKLKDEVLKIKSVQKQTKAGQRTRMKAVVVVGDGEGYVGLGKKAAKEAAVAIKGALEQAKMNLRPVKLGYWGASYGSPHTVPCKSTGRSGSVLLRLIPAPKGSSIVAAPVVKKICSFAGIKDIFTKSNGQTCTTENFAKATINALDNASNFFSPDMWECTSTDLNPLVVNANFLLEYKKKLLKK</sequence>
<dbReference type="FunFam" id="3.30.160.20:FF:000002">
    <property type="entry name" value="40S ribosomal protein S2"/>
    <property type="match status" value="1"/>
</dbReference>
<organism evidence="9 10">
    <name type="scientific">Tubulinosema ratisbonensis</name>
    <dbReference type="NCBI Taxonomy" id="291195"/>
    <lineage>
        <taxon>Eukaryota</taxon>
        <taxon>Fungi</taxon>
        <taxon>Fungi incertae sedis</taxon>
        <taxon>Microsporidia</taxon>
        <taxon>Tubulinosematoidea</taxon>
        <taxon>Tubulinosematidae</taxon>
        <taxon>Tubulinosema</taxon>
    </lineage>
</organism>
<dbReference type="PANTHER" id="PTHR13718:SF4">
    <property type="entry name" value="40S RIBOSOMAL PROTEIN S2"/>
    <property type="match status" value="1"/>
</dbReference>
<evidence type="ECO:0000256" key="6">
    <source>
        <dbReference type="PROSITE-ProRule" id="PRU00268"/>
    </source>
</evidence>
<comment type="caution">
    <text evidence="9">The sequence shown here is derived from an EMBL/GenBank/DDBJ whole genome shotgun (WGS) entry which is preliminary data.</text>
</comment>
<comment type="similarity">
    <text evidence="1 7">Belongs to the universal ribosomal protein uS5 family.</text>
</comment>
<keyword evidence="2 6" id="KW-0689">Ribosomal protein</keyword>
<feature type="domain" description="S5 DRBM" evidence="8">
    <location>
        <begin position="58"/>
        <end position="121"/>
    </location>
</feature>
<dbReference type="VEuPathDB" id="MicrosporidiaDB:TUBRATIS_005980"/>
<dbReference type="Pfam" id="PF00333">
    <property type="entry name" value="Ribosomal_S5"/>
    <property type="match status" value="1"/>
</dbReference>
<dbReference type="InterPro" id="IPR020568">
    <property type="entry name" value="Ribosomal_Su5_D2-typ_SF"/>
</dbReference>
<dbReference type="PROSITE" id="PS50881">
    <property type="entry name" value="S5_DSRBD"/>
    <property type="match status" value="1"/>
</dbReference>
<dbReference type="GO" id="GO:0003723">
    <property type="term" value="F:RNA binding"/>
    <property type="evidence" value="ECO:0007669"/>
    <property type="project" value="InterPro"/>
</dbReference>
<keyword evidence="10" id="KW-1185">Reference proteome</keyword>
<dbReference type="SUPFAM" id="SSF54768">
    <property type="entry name" value="dsRNA-binding domain-like"/>
    <property type="match status" value="1"/>
</dbReference>
<proteinExistence type="inferred from homology"/>
<dbReference type="InterPro" id="IPR013810">
    <property type="entry name" value="Ribosomal_uS5_N"/>
</dbReference>
<dbReference type="PANTHER" id="PTHR13718">
    <property type="entry name" value="RIBOSOMAL S SUBUNIT"/>
    <property type="match status" value="1"/>
</dbReference>
<dbReference type="STRING" id="291195.A0A437ANY0"/>
<dbReference type="SUPFAM" id="SSF54211">
    <property type="entry name" value="Ribosomal protein S5 domain 2-like"/>
    <property type="match status" value="1"/>
</dbReference>
<dbReference type="EMBL" id="RCSS01000130">
    <property type="protein sequence ID" value="RVD92880.1"/>
    <property type="molecule type" value="Genomic_DNA"/>
</dbReference>
<dbReference type="InterPro" id="IPR000851">
    <property type="entry name" value="Ribosomal_uS5"/>
</dbReference>
<dbReference type="OrthoDB" id="10253125at2759"/>
<reference evidence="9 10" key="1">
    <citation type="submission" date="2018-10" db="EMBL/GenBank/DDBJ databases">
        <title>Draft genome sequence of the microsporidian Tubulinosema ratisbonensis.</title>
        <authorList>
            <person name="Polonais V."/>
            <person name="Peyretaillade E."/>
            <person name="Niehus S."/>
            <person name="Wawrzyniak I."/>
            <person name="Franchet A."/>
            <person name="Gaspin C."/>
            <person name="Reichstadt M."/>
            <person name="Belser C."/>
            <person name="Labadie K."/>
            <person name="Delbac F."/>
            <person name="Ferrandon D."/>
        </authorList>
    </citation>
    <scope>NUCLEOTIDE SEQUENCE [LARGE SCALE GENOMIC DNA]</scope>
    <source>
        <strain evidence="9 10">Franzen</strain>
    </source>
</reference>
<dbReference type="NCBIfam" id="TIGR01020">
    <property type="entry name" value="uS5_euk_arch"/>
    <property type="match status" value="1"/>
</dbReference>
<dbReference type="InterPro" id="IPR018192">
    <property type="entry name" value="Ribosomal_uS5_N_CS"/>
</dbReference>
<name>A0A437ANY0_9MICR</name>
<dbReference type="AlphaFoldDB" id="A0A437ANY0"/>
<protein>
    <recommendedName>
        <fullName evidence="4">Small ribosomal subunit protein uS5</fullName>
    </recommendedName>
    <alternativeName>
        <fullName evidence="5">40S ribosomal protein S2</fullName>
    </alternativeName>
</protein>
<evidence type="ECO:0000256" key="5">
    <source>
        <dbReference type="ARBA" id="ARBA00035407"/>
    </source>
</evidence>
<dbReference type="InterPro" id="IPR005711">
    <property type="entry name" value="Ribosomal_uS5_euk/arc"/>
</dbReference>
<dbReference type="GO" id="GO:0003735">
    <property type="term" value="F:structural constituent of ribosome"/>
    <property type="evidence" value="ECO:0007669"/>
    <property type="project" value="UniProtKB-UniRule"/>
</dbReference>
<evidence type="ECO:0000259" key="8">
    <source>
        <dbReference type="PROSITE" id="PS50881"/>
    </source>
</evidence>